<reference evidence="7" key="1">
    <citation type="submission" date="2015-07" db="EMBL/GenBank/DDBJ databases">
        <title>Discovery of a poly(ethylene terephthalate assimilation.</title>
        <authorList>
            <person name="Yoshida S."/>
            <person name="Hiraga K."/>
            <person name="Takehana T."/>
            <person name="Taniguchi I."/>
            <person name="Yamaji H."/>
            <person name="Maeda Y."/>
            <person name="Toyohara K."/>
            <person name="Miyamoto K."/>
            <person name="Kimura Y."/>
            <person name="Oda K."/>
        </authorList>
    </citation>
    <scope>NUCLEOTIDE SEQUENCE [LARGE SCALE GENOMIC DNA]</scope>
    <source>
        <strain evidence="7">NBRC 110686 / TISTR 2288 / 201-F6</strain>
    </source>
</reference>
<accession>A0A0K8P613</accession>
<evidence type="ECO:0000256" key="2">
    <source>
        <dbReference type="ARBA" id="ARBA00023125"/>
    </source>
</evidence>
<keyword evidence="1" id="KW-0805">Transcription regulation</keyword>
<keyword evidence="2" id="KW-0238">DNA-binding</keyword>
<dbReference type="STRING" id="1547922.ISF6_3580"/>
<gene>
    <name evidence="6" type="ORF">ISF6_3580</name>
</gene>
<dbReference type="SUPFAM" id="SSF46785">
    <property type="entry name" value="Winged helix' DNA-binding domain"/>
    <property type="match status" value="1"/>
</dbReference>
<evidence type="ECO:0000256" key="4">
    <source>
        <dbReference type="SAM" id="MobiDB-lite"/>
    </source>
</evidence>
<name>A0A0K8P613_PISS1</name>
<feature type="region of interest" description="Disordered" evidence="4">
    <location>
        <begin position="229"/>
        <end position="268"/>
    </location>
</feature>
<evidence type="ECO:0000313" key="6">
    <source>
        <dbReference type="EMBL" id="GAP37635.1"/>
    </source>
</evidence>
<evidence type="ECO:0000256" key="1">
    <source>
        <dbReference type="ARBA" id="ARBA00023015"/>
    </source>
</evidence>
<dbReference type="GO" id="GO:0003677">
    <property type="term" value="F:DNA binding"/>
    <property type="evidence" value="ECO:0007669"/>
    <property type="project" value="UniProtKB-KW"/>
</dbReference>
<evidence type="ECO:0000259" key="5">
    <source>
        <dbReference type="PROSITE" id="PS50949"/>
    </source>
</evidence>
<dbReference type="SUPFAM" id="SSF48008">
    <property type="entry name" value="GntR ligand-binding domain-like"/>
    <property type="match status" value="1"/>
</dbReference>
<dbReference type="AlphaFoldDB" id="A0A0K8P613"/>
<dbReference type="InterPro" id="IPR011711">
    <property type="entry name" value="GntR_C"/>
</dbReference>
<evidence type="ECO:0000256" key="3">
    <source>
        <dbReference type="ARBA" id="ARBA00023163"/>
    </source>
</evidence>
<protein>
    <submittedName>
        <fullName evidence="6">Transcriptional regulator, GntR family</fullName>
    </submittedName>
</protein>
<feature type="compositionally biased region" description="Low complexity" evidence="4">
    <location>
        <begin position="245"/>
        <end position="257"/>
    </location>
</feature>
<dbReference type="InterPro" id="IPR036390">
    <property type="entry name" value="WH_DNA-bd_sf"/>
</dbReference>
<dbReference type="InterPro" id="IPR008920">
    <property type="entry name" value="TF_FadR/GntR_C"/>
</dbReference>
<dbReference type="Gene3D" id="1.10.10.10">
    <property type="entry name" value="Winged helix-like DNA-binding domain superfamily/Winged helix DNA-binding domain"/>
    <property type="match status" value="1"/>
</dbReference>
<evidence type="ECO:0000313" key="7">
    <source>
        <dbReference type="Proteomes" id="UP000037660"/>
    </source>
</evidence>
<comment type="caution">
    <text evidence="6">The sequence shown here is derived from an EMBL/GenBank/DDBJ whole genome shotgun (WGS) entry which is preliminary data.</text>
</comment>
<dbReference type="SMART" id="SM00895">
    <property type="entry name" value="FCD"/>
    <property type="match status" value="1"/>
</dbReference>
<dbReference type="RefSeq" id="WP_054021559.1">
    <property type="nucleotide sequence ID" value="NZ_BBYR01000052.1"/>
</dbReference>
<organism evidence="6 7">
    <name type="scientific">Piscinibacter sakaiensis</name>
    <name type="common">Ideonella sakaiensis</name>
    <dbReference type="NCBI Taxonomy" id="1547922"/>
    <lineage>
        <taxon>Bacteria</taxon>
        <taxon>Pseudomonadati</taxon>
        <taxon>Pseudomonadota</taxon>
        <taxon>Betaproteobacteria</taxon>
        <taxon>Burkholderiales</taxon>
        <taxon>Sphaerotilaceae</taxon>
        <taxon>Piscinibacter</taxon>
    </lineage>
</organism>
<dbReference type="InterPro" id="IPR036388">
    <property type="entry name" value="WH-like_DNA-bd_sf"/>
</dbReference>
<dbReference type="PROSITE" id="PS50949">
    <property type="entry name" value="HTH_GNTR"/>
    <property type="match status" value="1"/>
</dbReference>
<keyword evidence="3" id="KW-0804">Transcription</keyword>
<proteinExistence type="predicted"/>
<sequence>MSADEALLHRVMSDALLSARIPPGAPLRELALAEVFGVSRERVRKLLQRLGHERLIDLVPNRGAFAAAPTLEQAREIYEARRILEGGIVGHLASCLDTASAGALEEHLARERAAAEAGDRAASIRLSGDFHLQLAEATGNPLIRRELHHLVSRTSMLVARFEPARAMRCACDEHADILAALRSGDAGRAMRTMTQHLALIETRLRPQREAPAPDALEVIREFWAAAQGAAPARPDAPARARADGARAGSDGAASGDGVATEPRPRRAP</sequence>
<dbReference type="Proteomes" id="UP000037660">
    <property type="component" value="Unassembled WGS sequence"/>
</dbReference>
<dbReference type="Pfam" id="PF07729">
    <property type="entry name" value="FCD"/>
    <property type="match status" value="1"/>
</dbReference>
<feature type="domain" description="HTH gntR-type" evidence="5">
    <location>
        <begin position="2"/>
        <end position="69"/>
    </location>
</feature>
<dbReference type="InterPro" id="IPR000524">
    <property type="entry name" value="Tscrpt_reg_HTH_GntR"/>
</dbReference>
<dbReference type="PANTHER" id="PTHR43537:SF53">
    <property type="entry name" value="HTH-TYPE TRANSCRIPTIONAL REPRESSOR NANR"/>
    <property type="match status" value="1"/>
</dbReference>
<dbReference type="Pfam" id="PF00392">
    <property type="entry name" value="GntR"/>
    <property type="match status" value="1"/>
</dbReference>
<dbReference type="Gene3D" id="1.20.120.530">
    <property type="entry name" value="GntR ligand-binding domain-like"/>
    <property type="match status" value="1"/>
</dbReference>
<dbReference type="GO" id="GO:0003700">
    <property type="term" value="F:DNA-binding transcription factor activity"/>
    <property type="evidence" value="ECO:0007669"/>
    <property type="project" value="InterPro"/>
</dbReference>
<keyword evidence="7" id="KW-1185">Reference proteome</keyword>
<reference evidence="6 7" key="2">
    <citation type="journal article" date="2016" name="Science">
        <title>A bacterium that degrades and assimilates poly(ethylene terephthalate).</title>
        <authorList>
            <person name="Yoshida S."/>
            <person name="Hiraga K."/>
            <person name="Takehana T."/>
            <person name="Taniguchi I."/>
            <person name="Yamaji H."/>
            <person name="Maeda Y."/>
            <person name="Toyohara K."/>
            <person name="Miyamoto K."/>
            <person name="Kimura Y."/>
            <person name="Oda K."/>
        </authorList>
    </citation>
    <scope>NUCLEOTIDE SEQUENCE [LARGE SCALE GENOMIC DNA]</scope>
    <source>
        <strain evidence="7">NBRC 110686 / TISTR 2288 / 201-F6</strain>
    </source>
</reference>
<dbReference type="PANTHER" id="PTHR43537">
    <property type="entry name" value="TRANSCRIPTIONAL REGULATOR, GNTR FAMILY"/>
    <property type="match status" value="1"/>
</dbReference>
<dbReference type="OrthoDB" id="5243844at2"/>
<dbReference type="EMBL" id="BBYR01000052">
    <property type="protein sequence ID" value="GAP37635.1"/>
    <property type="molecule type" value="Genomic_DNA"/>
</dbReference>